<proteinExistence type="predicted"/>
<gene>
    <name evidence="1" type="ORF">C6Y40_12270</name>
</gene>
<evidence type="ECO:0000313" key="2">
    <source>
        <dbReference type="Proteomes" id="UP000238949"/>
    </source>
</evidence>
<keyword evidence="2" id="KW-1185">Reference proteome</keyword>
<dbReference type="AlphaFoldDB" id="A0A2S9V9Y8"/>
<name>A0A2S9V9Y8_9ALTE</name>
<reference evidence="2" key="1">
    <citation type="journal article" date="2020" name="Int. J. Syst. Evol. Microbiol.">
        <title>Alteromonas alba sp. nov., a marine bacterium isolated from the seawater of the West Pacific Ocean.</title>
        <authorList>
            <person name="Sun C."/>
            <person name="Wu Y.-H."/>
            <person name="Xamxidin M."/>
            <person name="Cheng H."/>
            <person name="Xu X.-W."/>
        </authorList>
    </citation>
    <scope>NUCLEOTIDE SEQUENCE [LARGE SCALE GENOMIC DNA]</scope>
    <source>
        <strain evidence="2">190</strain>
    </source>
</reference>
<organism evidence="1 2">
    <name type="scientific">Alteromonas alba</name>
    <dbReference type="NCBI Taxonomy" id="2079529"/>
    <lineage>
        <taxon>Bacteria</taxon>
        <taxon>Pseudomonadati</taxon>
        <taxon>Pseudomonadota</taxon>
        <taxon>Gammaproteobacteria</taxon>
        <taxon>Alteromonadales</taxon>
        <taxon>Alteromonadaceae</taxon>
        <taxon>Alteromonas/Salinimonas group</taxon>
        <taxon>Alteromonas</taxon>
    </lineage>
</organism>
<evidence type="ECO:0000313" key="1">
    <source>
        <dbReference type="EMBL" id="PRO73286.1"/>
    </source>
</evidence>
<dbReference type="Proteomes" id="UP000238949">
    <property type="component" value="Unassembled WGS sequence"/>
</dbReference>
<accession>A0A2S9V9Y8</accession>
<sequence length="80" mass="9228">MQKAKDEAPKSIFEQLCTVQHLLYGNSSAFYVSDETGEHHRSEVQMQSISHSVEMPKLHILDPEGFELELRFLRTEGHTQ</sequence>
<dbReference type="EMBL" id="PVNP01000127">
    <property type="protein sequence ID" value="PRO73286.1"/>
    <property type="molecule type" value="Genomic_DNA"/>
</dbReference>
<comment type="caution">
    <text evidence="1">The sequence shown here is derived from an EMBL/GenBank/DDBJ whole genome shotgun (WGS) entry which is preliminary data.</text>
</comment>
<protein>
    <submittedName>
        <fullName evidence="1">Uncharacterized protein</fullName>
    </submittedName>
</protein>